<dbReference type="PROSITE" id="PS50883">
    <property type="entry name" value="EAL"/>
    <property type="match status" value="1"/>
</dbReference>
<evidence type="ECO:0000256" key="1">
    <source>
        <dbReference type="SAM" id="Phobius"/>
    </source>
</evidence>
<dbReference type="Pfam" id="PF11845">
    <property type="entry name" value="Tll0287-like"/>
    <property type="match status" value="1"/>
</dbReference>
<feature type="domain" description="PAC" evidence="3">
    <location>
        <begin position="331"/>
        <end position="381"/>
    </location>
</feature>
<dbReference type="EMBL" id="MPRL01000002">
    <property type="protein sequence ID" value="OOZ42206.1"/>
    <property type="molecule type" value="Genomic_DNA"/>
</dbReference>
<dbReference type="RefSeq" id="WP_078482233.1">
    <property type="nucleotide sequence ID" value="NZ_MPRL01000002.1"/>
</dbReference>
<dbReference type="InterPro" id="IPR021796">
    <property type="entry name" value="Tll0287-like_dom"/>
</dbReference>
<dbReference type="NCBIfam" id="TIGR00254">
    <property type="entry name" value="GGDEF"/>
    <property type="match status" value="1"/>
</dbReference>
<keyword evidence="7" id="KW-1185">Reference proteome</keyword>
<dbReference type="InterPro" id="IPR029787">
    <property type="entry name" value="Nucleotide_cyclase"/>
</dbReference>
<evidence type="ECO:0000259" key="2">
    <source>
        <dbReference type="PROSITE" id="PS50112"/>
    </source>
</evidence>
<dbReference type="Gene3D" id="3.20.20.450">
    <property type="entry name" value="EAL domain"/>
    <property type="match status" value="1"/>
</dbReference>
<dbReference type="AlphaFoldDB" id="A0A1T2LB73"/>
<evidence type="ECO:0000313" key="7">
    <source>
        <dbReference type="Proteomes" id="UP000191110"/>
    </source>
</evidence>
<dbReference type="InterPro" id="IPR000700">
    <property type="entry name" value="PAS-assoc_C"/>
</dbReference>
<dbReference type="CDD" id="cd01948">
    <property type="entry name" value="EAL"/>
    <property type="match status" value="1"/>
</dbReference>
<dbReference type="PANTHER" id="PTHR44757:SF2">
    <property type="entry name" value="BIOFILM ARCHITECTURE MAINTENANCE PROTEIN MBAA"/>
    <property type="match status" value="1"/>
</dbReference>
<evidence type="ECO:0000259" key="5">
    <source>
        <dbReference type="PROSITE" id="PS50887"/>
    </source>
</evidence>
<dbReference type="SMART" id="SM00065">
    <property type="entry name" value="GAF"/>
    <property type="match status" value="1"/>
</dbReference>
<dbReference type="InterPro" id="IPR029016">
    <property type="entry name" value="GAF-like_dom_sf"/>
</dbReference>
<dbReference type="InterPro" id="IPR043128">
    <property type="entry name" value="Rev_trsase/Diguanyl_cyclase"/>
</dbReference>
<dbReference type="GO" id="GO:0006355">
    <property type="term" value="P:regulation of DNA-templated transcription"/>
    <property type="evidence" value="ECO:0007669"/>
    <property type="project" value="InterPro"/>
</dbReference>
<dbReference type="SMART" id="SM00267">
    <property type="entry name" value="GGDEF"/>
    <property type="match status" value="1"/>
</dbReference>
<dbReference type="SUPFAM" id="SSF55781">
    <property type="entry name" value="GAF domain-like"/>
    <property type="match status" value="1"/>
</dbReference>
<dbReference type="Pfam" id="PF00990">
    <property type="entry name" value="GGDEF"/>
    <property type="match status" value="1"/>
</dbReference>
<dbReference type="Gene3D" id="3.30.450.20">
    <property type="entry name" value="PAS domain"/>
    <property type="match status" value="1"/>
</dbReference>
<dbReference type="PROSITE" id="PS50113">
    <property type="entry name" value="PAC"/>
    <property type="match status" value="1"/>
</dbReference>
<reference evidence="6 7" key="1">
    <citation type="submission" date="2016-11" db="EMBL/GenBank/DDBJ databases">
        <title>Mixed transmission modes and dynamic genome evolution in an obligate animal-bacterial symbiosis.</title>
        <authorList>
            <person name="Russell S.L."/>
            <person name="Corbett-Detig R.B."/>
            <person name="Cavanaugh C.M."/>
        </authorList>
    </citation>
    <scope>NUCLEOTIDE SEQUENCE [LARGE SCALE GENOMIC DNA]</scope>
    <source>
        <strain evidence="6">Sveles-Q1</strain>
    </source>
</reference>
<proteinExistence type="predicted"/>
<feature type="domain" description="GGDEF" evidence="5">
    <location>
        <begin position="582"/>
        <end position="715"/>
    </location>
</feature>
<dbReference type="InterPro" id="IPR013767">
    <property type="entry name" value="PAS_fold"/>
</dbReference>
<evidence type="ECO:0000259" key="3">
    <source>
        <dbReference type="PROSITE" id="PS50113"/>
    </source>
</evidence>
<name>A0A1T2LB73_9GAMM</name>
<dbReference type="PANTHER" id="PTHR44757">
    <property type="entry name" value="DIGUANYLATE CYCLASE DGCP"/>
    <property type="match status" value="1"/>
</dbReference>
<dbReference type="InterPro" id="IPR003018">
    <property type="entry name" value="GAF"/>
</dbReference>
<dbReference type="PROSITE" id="PS50887">
    <property type="entry name" value="GGDEF"/>
    <property type="match status" value="1"/>
</dbReference>
<dbReference type="CDD" id="cd01949">
    <property type="entry name" value="GGDEF"/>
    <property type="match status" value="1"/>
</dbReference>
<protein>
    <submittedName>
        <fullName evidence="6">Uncharacterized protein</fullName>
    </submittedName>
</protein>
<feature type="domain" description="PAS" evidence="2">
    <location>
        <begin position="253"/>
        <end position="324"/>
    </location>
</feature>
<comment type="caution">
    <text evidence="6">The sequence shown here is derived from an EMBL/GenBank/DDBJ whole genome shotgun (WGS) entry which is preliminary data.</text>
</comment>
<dbReference type="CDD" id="cd00130">
    <property type="entry name" value="PAS"/>
    <property type="match status" value="1"/>
</dbReference>
<gene>
    <name evidence="6" type="ORF">BOW53_01100</name>
</gene>
<dbReference type="Pfam" id="PF13185">
    <property type="entry name" value="GAF_2"/>
    <property type="match status" value="1"/>
</dbReference>
<dbReference type="Pfam" id="PF00563">
    <property type="entry name" value="EAL"/>
    <property type="match status" value="1"/>
</dbReference>
<dbReference type="InterPro" id="IPR000014">
    <property type="entry name" value="PAS"/>
</dbReference>
<feature type="domain" description="EAL" evidence="4">
    <location>
        <begin position="724"/>
        <end position="980"/>
    </location>
</feature>
<dbReference type="PROSITE" id="PS50112">
    <property type="entry name" value="PAS"/>
    <property type="match status" value="1"/>
</dbReference>
<evidence type="ECO:0000259" key="4">
    <source>
        <dbReference type="PROSITE" id="PS50883"/>
    </source>
</evidence>
<dbReference type="SMART" id="SM00091">
    <property type="entry name" value="PAS"/>
    <property type="match status" value="1"/>
</dbReference>
<dbReference type="Gene3D" id="3.30.450.40">
    <property type="match status" value="1"/>
</dbReference>
<dbReference type="InterPro" id="IPR001633">
    <property type="entry name" value="EAL_dom"/>
</dbReference>
<dbReference type="SUPFAM" id="SSF55073">
    <property type="entry name" value="Nucleotide cyclase"/>
    <property type="match status" value="1"/>
</dbReference>
<keyword evidence="1" id="KW-0472">Membrane</keyword>
<accession>A0A1T2LB73</accession>
<keyword evidence="1" id="KW-1133">Transmembrane helix</keyword>
<dbReference type="InterPro" id="IPR035965">
    <property type="entry name" value="PAS-like_dom_sf"/>
</dbReference>
<dbReference type="InterPro" id="IPR000160">
    <property type="entry name" value="GGDEF_dom"/>
</dbReference>
<dbReference type="SMART" id="SM00052">
    <property type="entry name" value="EAL"/>
    <property type="match status" value="1"/>
</dbReference>
<evidence type="ECO:0000313" key="6">
    <source>
        <dbReference type="EMBL" id="OOZ42206.1"/>
    </source>
</evidence>
<dbReference type="InterPro" id="IPR052155">
    <property type="entry name" value="Biofilm_reg_signaling"/>
</dbReference>
<dbReference type="OrthoDB" id="7053140at2"/>
<feature type="transmembrane region" description="Helical" evidence="1">
    <location>
        <begin position="12"/>
        <end position="29"/>
    </location>
</feature>
<dbReference type="SUPFAM" id="SSF141868">
    <property type="entry name" value="EAL domain-like"/>
    <property type="match status" value="1"/>
</dbReference>
<dbReference type="SUPFAM" id="SSF55785">
    <property type="entry name" value="PYP-like sensor domain (PAS domain)"/>
    <property type="match status" value="1"/>
</dbReference>
<dbReference type="Proteomes" id="UP000191110">
    <property type="component" value="Unassembled WGS sequence"/>
</dbReference>
<dbReference type="InterPro" id="IPR035919">
    <property type="entry name" value="EAL_sf"/>
</dbReference>
<dbReference type="Pfam" id="PF00989">
    <property type="entry name" value="PAS"/>
    <property type="match status" value="1"/>
</dbReference>
<organism evidence="6 7">
    <name type="scientific">Solemya pervernicosa gill symbiont</name>
    <dbReference type="NCBI Taxonomy" id="642797"/>
    <lineage>
        <taxon>Bacteria</taxon>
        <taxon>Pseudomonadati</taxon>
        <taxon>Pseudomonadota</taxon>
        <taxon>Gammaproteobacteria</taxon>
        <taxon>sulfur-oxidizing symbionts</taxon>
    </lineage>
</organism>
<dbReference type="NCBIfam" id="TIGR00229">
    <property type="entry name" value="sensory_box"/>
    <property type="match status" value="1"/>
</dbReference>
<sequence length="988" mass="110947">MGKLLFKIKGWAWILTAVWSVVILVSYFWNSHQVQSLLLDQARTELRANFFKDQTFRLWATKHGGVYVPVTETQKPDPYVEFLPERDIVTSSGKTLTLINPALMVRQFNELAKSKFGAEGHISGIKPLNPINTADEWEFKSFDMFKRGAKEFTEVTSMNNEPYLRLIRPMHMAAPCLKCHAQQGFTVGDLAGGVSVSVPLTPIERLREMRMITLGAGHTFIWVLGLTGIGIARRQIITRVEEREQIFDSLQENEARTRAIVSSSLDAIITADANGIITGWNEQASTIFGWSEQDTLGEVLSNLIVPERLREAHNHGLQRAAASSQVHELNRRVEVVGLNRDGQEFPVELSITTFYIDGEIAFTAFIRDISDRKAAEEKIERDYASQQLIASVLETSLQPAPFEQRLEQILHQLLATSWLNLQGKGAVYLVNDSGDTLEMATQSGMPAKTVEKCATVPLGVCLCGQAAATGEVIYKACVDDDHHRIDSGSEQHGHYCLPIKSSDRLLGILTLYLDHDHQRSEEEIQLLSTISHTIGGMIQRNEAEQSLLHNAYHDDLTGLPNRLLFMDRLAQAMARHERNQDYKFAVLFLDLDRFKVINDSLGHSFGDKLLVKVAKRLESCSRPTDTVARLGGDEFTMLIEGPESELDISRVTSRIHSELRNPIDLIGHEIFAPCSIGIAFGNSDYKEPEEILRDADTAMYRAKSESSIQTVFFDEAMHTSALSRLTMETDLRRAFENQELSVHYQPIVAAATGEIEGFEALARWQRSDGSMVSPVEFIPVAEETGLINELGMWVLHQACKHTKQWREAHPKFKDLYISVNLSGKQLLQADLFNCIETILLGVGFDPSCLRLEITESTLMADTTANNNLLTKFRDRGYRFYIDDFGTGYSSLSYLHSFPFEALKIDRSFVLNLDQGSEHIDMVETIVAIAHNFGMEVIAEGVETEAHLKQLRDLGCERLQGYLFSRPLPPEAVSELLANPEKIAIKQTD</sequence>
<dbReference type="Gene3D" id="3.30.70.270">
    <property type="match status" value="1"/>
</dbReference>
<keyword evidence="1" id="KW-0812">Transmembrane</keyword>